<reference evidence="2" key="1">
    <citation type="submission" date="2020-05" db="EMBL/GenBank/DDBJ databases">
        <title>Mycena genomes resolve the evolution of fungal bioluminescence.</title>
        <authorList>
            <person name="Tsai I.J."/>
        </authorList>
    </citation>
    <scope>NUCLEOTIDE SEQUENCE</scope>
    <source>
        <strain evidence="2">160909Yilan</strain>
    </source>
</reference>
<name>A0A8H7DC85_9AGAR</name>
<evidence type="ECO:0000313" key="2">
    <source>
        <dbReference type="EMBL" id="KAF7370149.1"/>
    </source>
</evidence>
<accession>A0A8H7DC85</accession>
<dbReference type="EMBL" id="JACAZH010000004">
    <property type="protein sequence ID" value="KAF7370149.1"/>
    <property type="molecule type" value="Genomic_DNA"/>
</dbReference>
<feature type="region of interest" description="Disordered" evidence="1">
    <location>
        <begin position="21"/>
        <end position="46"/>
    </location>
</feature>
<comment type="caution">
    <text evidence="2">The sequence shown here is derived from an EMBL/GenBank/DDBJ whole genome shotgun (WGS) entry which is preliminary data.</text>
</comment>
<dbReference type="InterPro" id="IPR032675">
    <property type="entry name" value="LRR_dom_sf"/>
</dbReference>
<evidence type="ECO:0000313" key="3">
    <source>
        <dbReference type="Proteomes" id="UP000623467"/>
    </source>
</evidence>
<gene>
    <name evidence="2" type="ORF">MSAN_00645200</name>
</gene>
<sequence>MILENSRLRFRLSDIESQLLEMDNSEDDSPSDRRTTRQGTRLKQERKRELKQTLMKEKAIIENSLRLIIYPILTIPVEITSEIFLHCLAAIETALSRPSTQLAPLLLGRICRTWRDIAYTSPRLWAVLQVSSWWRTDWVKEWLRRAASAPLSLRLTLSDTRFPFFKGYVCGCPSSVLFNDHWEHLTTFYGDGFTLAECITLLARAPRLIRCQIPYISGSASPPNTHVLHTEMEDLVLARHSASYTACALLLLDSLTLPNLRSLTFGTYRSDVFTNNEVSSFLRRTSRIQTLILTVSAMEDLGTSTTIFDVIPSLTSLELRSFSPNISFDVLRRLKQSTAFLPRLESLLFSVDQPGVWRDDFATILLDALLSRWDAKVTTQLVDFQFFLPHYAAGKFGAQLSNDVAKLEAKGMRIYIGPSPRP</sequence>
<protein>
    <submittedName>
        <fullName evidence="2">F-box domain-containing protein</fullName>
    </submittedName>
</protein>
<dbReference type="Gene3D" id="3.80.10.10">
    <property type="entry name" value="Ribonuclease Inhibitor"/>
    <property type="match status" value="1"/>
</dbReference>
<organism evidence="2 3">
    <name type="scientific">Mycena sanguinolenta</name>
    <dbReference type="NCBI Taxonomy" id="230812"/>
    <lineage>
        <taxon>Eukaryota</taxon>
        <taxon>Fungi</taxon>
        <taxon>Dikarya</taxon>
        <taxon>Basidiomycota</taxon>
        <taxon>Agaricomycotina</taxon>
        <taxon>Agaricomycetes</taxon>
        <taxon>Agaricomycetidae</taxon>
        <taxon>Agaricales</taxon>
        <taxon>Marasmiineae</taxon>
        <taxon>Mycenaceae</taxon>
        <taxon>Mycena</taxon>
    </lineage>
</organism>
<dbReference type="OrthoDB" id="2922096at2759"/>
<keyword evidence="3" id="KW-1185">Reference proteome</keyword>
<proteinExistence type="predicted"/>
<dbReference type="Proteomes" id="UP000623467">
    <property type="component" value="Unassembled WGS sequence"/>
</dbReference>
<dbReference type="AlphaFoldDB" id="A0A8H7DC85"/>
<evidence type="ECO:0000256" key="1">
    <source>
        <dbReference type="SAM" id="MobiDB-lite"/>
    </source>
</evidence>